<keyword evidence="1" id="KW-0812">Transmembrane</keyword>
<accession>A0ABU1UPI9</accession>
<evidence type="ECO:0000313" key="3">
    <source>
        <dbReference type="Proteomes" id="UP001257739"/>
    </source>
</evidence>
<reference evidence="2 3" key="1">
    <citation type="submission" date="2023-07" db="EMBL/GenBank/DDBJ databases">
        <title>Sorghum-associated microbial communities from plants grown in Nebraska, USA.</title>
        <authorList>
            <person name="Schachtman D."/>
        </authorList>
    </citation>
    <scope>NUCLEOTIDE SEQUENCE [LARGE SCALE GENOMIC DNA]</scope>
    <source>
        <strain evidence="2 3">BE248</strain>
    </source>
</reference>
<keyword evidence="3" id="KW-1185">Reference proteome</keyword>
<feature type="transmembrane region" description="Helical" evidence="1">
    <location>
        <begin position="357"/>
        <end position="377"/>
    </location>
</feature>
<feature type="transmembrane region" description="Helical" evidence="1">
    <location>
        <begin position="83"/>
        <end position="105"/>
    </location>
</feature>
<keyword evidence="1" id="KW-0472">Membrane</keyword>
<name>A0ABU1UPI9_9ACTN</name>
<feature type="transmembrane region" description="Helical" evidence="1">
    <location>
        <begin position="189"/>
        <end position="207"/>
    </location>
</feature>
<feature type="transmembrane region" description="Helical" evidence="1">
    <location>
        <begin position="398"/>
        <end position="418"/>
    </location>
</feature>
<sequence length="605" mass="65175">MSDRRQLSSPERLALIAFGMIAAQLIFRGWATAGSWFYSDDFIFIGTAARGAADLDWMFEPHNIHLMPFGLWLSTLVGNVGTFSWLLATVEILLLQALASLACWWMLRTLFGDRKGVLVALAFYLVSPLSFPSIMWWSASLNQLPHQIALFGAVAAHVMYLRTRHPSSAVLAGLFMLLGYASYTKTLLLPVLLVSLTVVYFATGRLLPRLRTALVRFWHAWVVYGVLTIGYLVIYLTTVPRSEFPGWRSIRDTFDLSIVKSFAPGVLGGPWDWVSLGQPGGVGPRLFVGTPLMLIAFSWVAIALLCAYQFLKVRRAWLPLLVLVPYLLLNAYLVSAGRSEAFGVGPAALELRYLADLAGVVALCIALATMPIVGAAVRPEPRDPQLLTVSLPTRALKVGAAAIVVGSLFSSVAYALPWHDSEKMPQQAYVDTARAALDKAGNTEIADTTVPDSVLWAAAFPANLTSRILAPLDERFTVVKAGNDLKLIGPDGALSAAAVLGEARTEPGPDKGCGFAVTEDPRTISIVPVIDFSFWLSINYLAGADGTATIRAGKTTVEAPIERGPHTLLLQTSGAYDSVTITPASGVSLCVDKMNVGPLTAVGAE</sequence>
<feature type="transmembrane region" description="Helical" evidence="1">
    <location>
        <begin position="144"/>
        <end position="161"/>
    </location>
</feature>
<organism evidence="2 3">
    <name type="scientific">Aeromicrobium panaciterrae</name>
    <dbReference type="NCBI Taxonomy" id="363861"/>
    <lineage>
        <taxon>Bacteria</taxon>
        <taxon>Bacillati</taxon>
        <taxon>Actinomycetota</taxon>
        <taxon>Actinomycetes</taxon>
        <taxon>Propionibacteriales</taxon>
        <taxon>Nocardioidaceae</taxon>
        <taxon>Aeromicrobium</taxon>
    </lineage>
</organism>
<dbReference type="RefSeq" id="WP_309970131.1">
    <property type="nucleotide sequence ID" value="NZ_JAVDWH010000001.1"/>
</dbReference>
<feature type="transmembrane region" description="Helical" evidence="1">
    <location>
        <begin position="219"/>
        <end position="238"/>
    </location>
</feature>
<comment type="caution">
    <text evidence="2">The sequence shown here is derived from an EMBL/GenBank/DDBJ whole genome shotgun (WGS) entry which is preliminary data.</text>
</comment>
<dbReference type="Proteomes" id="UP001257739">
    <property type="component" value="Unassembled WGS sequence"/>
</dbReference>
<evidence type="ECO:0000313" key="2">
    <source>
        <dbReference type="EMBL" id="MDR7087087.1"/>
    </source>
</evidence>
<protein>
    <recommendedName>
        <fullName evidence="4">Glycosyltransferase RgtA/B/C/D-like domain-containing protein</fullName>
    </recommendedName>
</protein>
<dbReference type="EMBL" id="JAVDWH010000001">
    <property type="protein sequence ID" value="MDR7087087.1"/>
    <property type="molecule type" value="Genomic_DNA"/>
</dbReference>
<gene>
    <name evidence="2" type="ORF">J2X11_001926</name>
</gene>
<proteinExistence type="predicted"/>
<evidence type="ECO:0000256" key="1">
    <source>
        <dbReference type="SAM" id="Phobius"/>
    </source>
</evidence>
<feature type="transmembrane region" description="Helical" evidence="1">
    <location>
        <begin position="168"/>
        <end position="183"/>
    </location>
</feature>
<keyword evidence="1" id="KW-1133">Transmembrane helix</keyword>
<feature type="transmembrane region" description="Helical" evidence="1">
    <location>
        <begin position="117"/>
        <end position="138"/>
    </location>
</feature>
<feature type="transmembrane region" description="Helical" evidence="1">
    <location>
        <begin position="292"/>
        <end position="311"/>
    </location>
</feature>
<evidence type="ECO:0008006" key="4">
    <source>
        <dbReference type="Google" id="ProtNLM"/>
    </source>
</evidence>
<feature type="transmembrane region" description="Helical" evidence="1">
    <location>
        <begin position="318"/>
        <end position="337"/>
    </location>
</feature>
<feature type="transmembrane region" description="Helical" evidence="1">
    <location>
        <begin position="12"/>
        <end position="31"/>
    </location>
</feature>